<evidence type="ECO:0000259" key="3">
    <source>
        <dbReference type="Pfam" id="PF03816"/>
    </source>
</evidence>
<evidence type="ECO:0000313" key="4">
    <source>
        <dbReference type="EMBL" id="MCM1989528.1"/>
    </source>
</evidence>
<dbReference type="RefSeq" id="WP_250858521.1">
    <property type="nucleotide sequence ID" value="NZ_JAGSOJ010000001.1"/>
</dbReference>
<dbReference type="Proteomes" id="UP001056429">
    <property type="component" value="Unassembled WGS sequence"/>
</dbReference>
<feature type="compositionally biased region" description="Polar residues" evidence="2">
    <location>
        <begin position="29"/>
        <end position="38"/>
    </location>
</feature>
<gene>
    <name evidence="4" type="ORF">KDK92_07225</name>
</gene>
<protein>
    <submittedName>
        <fullName evidence="4">LCP family protein</fullName>
    </submittedName>
</protein>
<evidence type="ECO:0000256" key="1">
    <source>
        <dbReference type="ARBA" id="ARBA00006068"/>
    </source>
</evidence>
<feature type="region of interest" description="Disordered" evidence="2">
    <location>
        <begin position="1"/>
        <end position="51"/>
    </location>
</feature>
<feature type="domain" description="Cell envelope-related transcriptional attenuator" evidence="3">
    <location>
        <begin position="151"/>
        <end position="307"/>
    </location>
</feature>
<accession>A0A9J6P1Z3</accession>
<dbReference type="NCBIfam" id="TIGR00350">
    <property type="entry name" value="lytR_cpsA_psr"/>
    <property type="match status" value="1"/>
</dbReference>
<dbReference type="EMBL" id="JAGSOJ010000001">
    <property type="protein sequence ID" value="MCM1989528.1"/>
    <property type="molecule type" value="Genomic_DNA"/>
</dbReference>
<dbReference type="PANTHER" id="PTHR33392">
    <property type="entry name" value="POLYISOPRENYL-TEICHOIC ACID--PEPTIDOGLYCAN TEICHOIC ACID TRANSFERASE TAGU"/>
    <property type="match status" value="1"/>
</dbReference>
<dbReference type="InterPro" id="IPR050922">
    <property type="entry name" value="LytR/CpsA/Psr_CW_biosynth"/>
</dbReference>
<dbReference type="Pfam" id="PF03816">
    <property type="entry name" value="LytR_cpsA_psr"/>
    <property type="match status" value="1"/>
</dbReference>
<name>A0A9J6P1Z3_9CLOT</name>
<sequence>MSRVRKRKPSSTSSRGGRSTTKTNRGNTQRSPQKSKPISNKGRRGKRKVKKKKSVLRSISLILFISLVLIGAGLGAGTLYIKSKTDKMFVTKPTTPTGGNNGAGDTEKEYSFKESDLYTYDRKKDEERYLNILVMGIDGENRSQRIDSWTRTDVMMLVSLDKETNQTNIISIPRDTYSDKIDSKTQKINSAHAIGGPYKAIEVVEDFFDTKIDNFIKINYQGFRDFIDAIGGVDVYIDRDMIYDDPGQDLKIRFYKGDNVRLYGKKAEEYIRWRKNNEDASPAVGGGSDFARIEKMQYFIGQVINELVSVSTVFEMNSILDSVADNIQTDMEFGTMVDLALKINKIKSGVEMRTPEVFEGNQYAPSMGNIQSYYFVDDRNIMNTLKLFHGDGYLNKRYLRIKIENCTSKASLAGDFAKFLRGKRYGNFELTDGVKRDKSVVIINGLDEYARKVFEDEVNMDNIQYINDSNEYYDVIIKLGEDHDYIR</sequence>
<dbReference type="AlphaFoldDB" id="A0A9J6P1Z3"/>
<comment type="similarity">
    <text evidence="1">Belongs to the LytR/CpsA/Psr (LCP) family.</text>
</comment>
<dbReference type="InterPro" id="IPR004474">
    <property type="entry name" value="LytR_CpsA_psr"/>
</dbReference>
<evidence type="ECO:0000313" key="5">
    <source>
        <dbReference type="Proteomes" id="UP001056429"/>
    </source>
</evidence>
<feature type="compositionally biased region" description="Low complexity" evidence="2">
    <location>
        <begin position="10"/>
        <end position="28"/>
    </location>
</feature>
<reference evidence="4" key="2">
    <citation type="submission" date="2021-04" db="EMBL/GenBank/DDBJ databases">
        <authorList>
            <person name="Dong X."/>
        </authorList>
    </citation>
    <scope>NUCLEOTIDE SEQUENCE</scope>
    <source>
        <strain evidence="4">ZWT</strain>
    </source>
</reference>
<reference evidence="4" key="1">
    <citation type="journal article" date="2021" name="mSystems">
        <title>Bacteria and Archaea Synergistically Convert Glycine Betaine to Biogenic Methane in the Formosa Cold Seep of the South China Sea.</title>
        <authorList>
            <person name="Li L."/>
            <person name="Zhang W."/>
            <person name="Zhang S."/>
            <person name="Song L."/>
            <person name="Sun Q."/>
            <person name="Zhang H."/>
            <person name="Xiang H."/>
            <person name="Dong X."/>
        </authorList>
    </citation>
    <scope>NUCLEOTIDE SEQUENCE</scope>
    <source>
        <strain evidence="4">ZWT</strain>
    </source>
</reference>
<evidence type="ECO:0000256" key="2">
    <source>
        <dbReference type="SAM" id="MobiDB-lite"/>
    </source>
</evidence>
<organism evidence="4 5">
    <name type="scientific">Oceanirhabdus seepicola</name>
    <dbReference type="NCBI Taxonomy" id="2828781"/>
    <lineage>
        <taxon>Bacteria</taxon>
        <taxon>Bacillati</taxon>
        <taxon>Bacillota</taxon>
        <taxon>Clostridia</taxon>
        <taxon>Eubacteriales</taxon>
        <taxon>Clostridiaceae</taxon>
        <taxon>Oceanirhabdus</taxon>
    </lineage>
</organism>
<comment type="caution">
    <text evidence="4">The sequence shown here is derived from an EMBL/GenBank/DDBJ whole genome shotgun (WGS) entry which is preliminary data.</text>
</comment>
<keyword evidence="5" id="KW-1185">Reference proteome</keyword>
<dbReference type="PANTHER" id="PTHR33392:SF6">
    <property type="entry name" value="POLYISOPRENYL-TEICHOIC ACID--PEPTIDOGLYCAN TEICHOIC ACID TRANSFERASE TAGU"/>
    <property type="match status" value="1"/>
</dbReference>
<dbReference type="Gene3D" id="3.40.630.190">
    <property type="entry name" value="LCP protein"/>
    <property type="match status" value="1"/>
</dbReference>
<feature type="compositionally biased region" description="Basic residues" evidence="2">
    <location>
        <begin position="41"/>
        <end position="51"/>
    </location>
</feature>
<proteinExistence type="inferred from homology"/>